<dbReference type="PROSITE" id="PS50089">
    <property type="entry name" value="ZF_RING_2"/>
    <property type="match status" value="1"/>
</dbReference>
<reference evidence="20" key="1">
    <citation type="submission" date="2013-09" db="EMBL/GenBank/DDBJ databases">
        <title>Corchorus olitorius genome sequencing.</title>
        <authorList>
            <person name="Alam M."/>
            <person name="Haque M.S."/>
            <person name="Islam M.S."/>
            <person name="Emdad E.M."/>
            <person name="Islam M.M."/>
            <person name="Ahmed B."/>
            <person name="Halim A."/>
            <person name="Hossen Q.M.M."/>
            <person name="Hossain M.Z."/>
            <person name="Ahmed R."/>
            <person name="Khan M.M."/>
            <person name="Islam R."/>
            <person name="Rashid M.M."/>
            <person name="Khan S.A."/>
            <person name="Rahman M.S."/>
            <person name="Alam M."/>
            <person name="Yahiya A.S."/>
            <person name="Khan M.S."/>
            <person name="Azam M.S."/>
            <person name="Haque T."/>
            <person name="Lashkar M.Z.H."/>
            <person name="Akhand A.I."/>
            <person name="Morshed G."/>
            <person name="Roy S."/>
            <person name="Uddin K.S."/>
            <person name="Rabeya T."/>
            <person name="Hossain A.S."/>
            <person name="Chowdhury A."/>
            <person name="Snigdha A.R."/>
            <person name="Mortoza M.S."/>
            <person name="Matin S.A."/>
            <person name="Hoque S.M.E."/>
            <person name="Islam M.K."/>
            <person name="Roy D.K."/>
            <person name="Haider R."/>
            <person name="Moosa M.M."/>
            <person name="Elias S.M."/>
            <person name="Hasan A.M."/>
            <person name="Jahan S."/>
            <person name="Shafiuddin M."/>
            <person name="Mahmood N."/>
            <person name="Shommy N.S."/>
        </authorList>
    </citation>
    <scope>NUCLEOTIDE SEQUENCE [LARGE SCALE GENOMIC DNA]</scope>
    <source>
        <strain evidence="20">cv. O-4</strain>
    </source>
</reference>
<evidence type="ECO:0000256" key="9">
    <source>
        <dbReference type="ARBA" id="ARBA00022771"/>
    </source>
</evidence>
<evidence type="ECO:0000256" key="5">
    <source>
        <dbReference type="ARBA" id="ARBA00022679"/>
    </source>
</evidence>
<organism evidence="19 20">
    <name type="scientific">Corchorus olitorius</name>
    <dbReference type="NCBI Taxonomy" id="93759"/>
    <lineage>
        <taxon>Eukaryota</taxon>
        <taxon>Viridiplantae</taxon>
        <taxon>Streptophyta</taxon>
        <taxon>Embryophyta</taxon>
        <taxon>Tracheophyta</taxon>
        <taxon>Spermatophyta</taxon>
        <taxon>Magnoliopsida</taxon>
        <taxon>eudicotyledons</taxon>
        <taxon>Gunneridae</taxon>
        <taxon>Pentapetalae</taxon>
        <taxon>rosids</taxon>
        <taxon>malvids</taxon>
        <taxon>Malvales</taxon>
        <taxon>Malvaceae</taxon>
        <taxon>Grewioideae</taxon>
        <taxon>Apeibeae</taxon>
        <taxon>Corchorus</taxon>
    </lineage>
</organism>
<keyword evidence="13 16" id="KW-0472">Membrane</keyword>
<evidence type="ECO:0000256" key="16">
    <source>
        <dbReference type="SAM" id="Phobius"/>
    </source>
</evidence>
<proteinExistence type="inferred from homology"/>
<comment type="subcellular location">
    <subcellularLocation>
        <location evidence="2">Membrane</location>
        <topology evidence="2">Single-pass membrane protein</topology>
    </subcellularLocation>
</comment>
<keyword evidence="7" id="KW-0479">Metal-binding</keyword>
<dbReference type="Gene3D" id="3.30.40.10">
    <property type="entry name" value="Zinc/RING finger domain, C3HC4 (zinc finger)"/>
    <property type="match status" value="1"/>
</dbReference>
<dbReference type="InterPro" id="IPR013083">
    <property type="entry name" value="Znf_RING/FYVE/PHD"/>
</dbReference>
<dbReference type="PANTHER" id="PTHR46279">
    <property type="entry name" value="RING/U-BOX SUPERFAMILY PROTEIN"/>
    <property type="match status" value="1"/>
</dbReference>
<dbReference type="EMBL" id="AWUE01014572">
    <property type="protein sequence ID" value="OMP02942.1"/>
    <property type="molecule type" value="Genomic_DNA"/>
</dbReference>
<dbReference type="STRING" id="93759.A0A1R3K776"/>
<keyword evidence="10" id="KW-0833">Ubl conjugation pathway</keyword>
<evidence type="ECO:0000256" key="15">
    <source>
        <dbReference type="PROSITE-ProRule" id="PRU00175"/>
    </source>
</evidence>
<dbReference type="SMART" id="SM00184">
    <property type="entry name" value="RING"/>
    <property type="match status" value="1"/>
</dbReference>
<dbReference type="InterPro" id="IPR001841">
    <property type="entry name" value="Znf_RING"/>
</dbReference>
<accession>A0A1R3K776</accession>
<dbReference type="OrthoDB" id="1632094at2759"/>
<keyword evidence="6 16" id="KW-0812">Transmembrane</keyword>
<evidence type="ECO:0000256" key="17">
    <source>
        <dbReference type="SAM" id="SignalP"/>
    </source>
</evidence>
<dbReference type="AlphaFoldDB" id="A0A1R3K776"/>
<dbReference type="InterPro" id="IPR025287">
    <property type="entry name" value="WAK_GUB"/>
</dbReference>
<dbReference type="EC" id="2.3.2.27" evidence="4"/>
<dbReference type="Proteomes" id="UP000187203">
    <property type="component" value="Unassembled WGS sequence"/>
</dbReference>
<feature type="transmembrane region" description="Helical" evidence="16">
    <location>
        <begin position="498"/>
        <end position="517"/>
    </location>
</feature>
<evidence type="ECO:0000256" key="14">
    <source>
        <dbReference type="ARBA" id="ARBA00024209"/>
    </source>
</evidence>
<comment type="caution">
    <text evidence="19">The sequence shown here is derived from an EMBL/GenBank/DDBJ whole genome shotgun (WGS) entry which is preliminary data.</text>
</comment>
<evidence type="ECO:0000256" key="7">
    <source>
        <dbReference type="ARBA" id="ARBA00022723"/>
    </source>
</evidence>
<keyword evidence="12 16" id="KW-1133">Transmembrane helix</keyword>
<comment type="similarity">
    <text evidence="14">Belongs to the RING-type zinc finger family. ATL subfamily.</text>
</comment>
<feature type="domain" description="RING-type" evidence="18">
    <location>
        <begin position="878"/>
        <end position="920"/>
    </location>
</feature>
<evidence type="ECO:0000256" key="2">
    <source>
        <dbReference type="ARBA" id="ARBA00004167"/>
    </source>
</evidence>
<evidence type="ECO:0000256" key="4">
    <source>
        <dbReference type="ARBA" id="ARBA00012483"/>
    </source>
</evidence>
<name>A0A1R3K776_9ROSI</name>
<feature type="transmembrane region" description="Helical" evidence="16">
    <location>
        <begin position="791"/>
        <end position="812"/>
    </location>
</feature>
<evidence type="ECO:0000256" key="3">
    <source>
        <dbReference type="ARBA" id="ARBA00004906"/>
    </source>
</evidence>
<evidence type="ECO:0000313" key="20">
    <source>
        <dbReference type="Proteomes" id="UP000187203"/>
    </source>
</evidence>
<dbReference type="PANTHER" id="PTHR46279:SF31">
    <property type="entry name" value="RING-H2 FINGER PROTEIN ATL20-LIKE ISOFORM X1"/>
    <property type="match status" value="1"/>
</dbReference>
<dbReference type="GO" id="GO:0016020">
    <property type="term" value="C:membrane"/>
    <property type="evidence" value="ECO:0007669"/>
    <property type="project" value="UniProtKB-SubCell"/>
</dbReference>
<dbReference type="GO" id="GO:0030247">
    <property type="term" value="F:polysaccharide binding"/>
    <property type="evidence" value="ECO:0007669"/>
    <property type="project" value="InterPro"/>
</dbReference>
<keyword evidence="20" id="KW-1185">Reference proteome</keyword>
<keyword evidence="9 15" id="KW-0863">Zinc-finger</keyword>
<evidence type="ECO:0000256" key="10">
    <source>
        <dbReference type="ARBA" id="ARBA00022786"/>
    </source>
</evidence>
<evidence type="ECO:0000256" key="1">
    <source>
        <dbReference type="ARBA" id="ARBA00000900"/>
    </source>
</evidence>
<keyword evidence="11" id="KW-0862">Zinc</keyword>
<keyword evidence="8 17" id="KW-0732">Signal</keyword>
<comment type="catalytic activity">
    <reaction evidence="1">
        <text>S-ubiquitinyl-[E2 ubiquitin-conjugating enzyme]-L-cysteine + [acceptor protein]-L-lysine = [E2 ubiquitin-conjugating enzyme]-L-cysteine + N(6)-ubiquitinyl-[acceptor protein]-L-lysine.</text>
        <dbReference type="EC" id="2.3.2.27"/>
    </reaction>
</comment>
<dbReference type="GO" id="GO:0008270">
    <property type="term" value="F:zinc ion binding"/>
    <property type="evidence" value="ECO:0007669"/>
    <property type="project" value="UniProtKB-KW"/>
</dbReference>
<dbReference type="GO" id="GO:0061630">
    <property type="term" value="F:ubiquitin protein ligase activity"/>
    <property type="evidence" value="ECO:0007669"/>
    <property type="project" value="UniProtKB-EC"/>
</dbReference>
<gene>
    <name evidence="19" type="ORF">COLO4_10700</name>
</gene>
<feature type="chain" id="PRO_5012074050" description="RING-type E3 ubiquitin transferase" evidence="17">
    <location>
        <begin position="23"/>
        <end position="921"/>
    </location>
</feature>
<keyword evidence="5" id="KW-0808">Transferase</keyword>
<dbReference type="SUPFAM" id="SSF57850">
    <property type="entry name" value="RING/U-box"/>
    <property type="match status" value="1"/>
</dbReference>
<dbReference type="Pfam" id="PF13947">
    <property type="entry name" value="GUB_WAK_bind"/>
    <property type="match status" value="3"/>
</dbReference>
<evidence type="ECO:0000256" key="12">
    <source>
        <dbReference type="ARBA" id="ARBA00022989"/>
    </source>
</evidence>
<sequence>MGSFKLFLLFSFLCFFIRPSKSDGRCQTEYCGYQVPIRFPFQLMASFPQSRCGYPGFTVTRKNETKNILTFPFSGEFEIQDIDYFSQLMRISDPYGCTAGRLLQGFNYSGTPFQPPSTQNLTFLNCTHDPKMFLVSGIMPISCLSSEDYSIVGVPIDESSDFSKIFVCSEITTILYPAWDDALSELVANNISLIWKEPDCQWCENNGGTCRFKNGITLDLECRFNFNPDFKKDAKYVAVFVVVSGVCIVGLIICIRRKIKHQSQSNNNEVSNLTNYVPQRVVPSRSDERCHSETECGSPVPIIHFPFSFSQTHCGYPGFTVTCKNETQKILTFPFSGEFRIEDIDYLSQLIRLSDPYGCTEGRLLQGFNYSGTPFQQSLTQNFTFFNCTPDPSMPVITGINPISCLSSDKHSVVAVPTEESSDFSSLFICSKMTTILYPTNRQDIAWSVSVANYITLTWTLPDCRSCVNIGGTCQLNGDDYSTLECVRPAVRSDSHKGSIYAAVVVASGVCIIGIILCIRCRIKRRRSQSNAETSSILTNNMPQGVLVQWGLDRTVIEHYPTTVIGESLELPKSTDNFCSICLLEYRATEKISFPFQLITDQTNDQSRCGYPGFGISCDNQSQTILTFPNSGEFSIMYLDYLPQNIWISDYQGCFANRLLQPGFEFDPSGTPFEIDPFNYFKNFTLLNCSSDAPITESSSYIPCLSDVNNSVQAIPIDRNDLLTLLSSYCVKITTFLGPTYESGDYLGDRIMLTWKEPDCRWCIKNRGTCQFKKHKGLDVGCSDEGASNIAIYYTVFTMVLFICILGPILYIRSRIKHCISSRRRRRRGSTNDESFAGSTILQSTAVRNGLDGQQIEMYPTTLVGESLQLPKPHDNTCSICLLEYQAKDILKSIPSCLHYFHANCIDEWLKRNATCPLCRE</sequence>
<feature type="signal peptide" evidence="17">
    <location>
        <begin position="1"/>
        <end position="22"/>
    </location>
</feature>
<evidence type="ECO:0000256" key="13">
    <source>
        <dbReference type="ARBA" id="ARBA00023136"/>
    </source>
</evidence>
<evidence type="ECO:0000256" key="8">
    <source>
        <dbReference type="ARBA" id="ARBA00022729"/>
    </source>
</evidence>
<feature type="transmembrane region" description="Helical" evidence="16">
    <location>
        <begin position="236"/>
        <end position="255"/>
    </location>
</feature>
<evidence type="ECO:0000259" key="18">
    <source>
        <dbReference type="PROSITE" id="PS50089"/>
    </source>
</evidence>
<dbReference type="InterPro" id="IPR046948">
    <property type="entry name" value="ATL20-22-like"/>
</dbReference>
<evidence type="ECO:0000256" key="11">
    <source>
        <dbReference type="ARBA" id="ARBA00022833"/>
    </source>
</evidence>
<dbReference type="Pfam" id="PF13639">
    <property type="entry name" value="zf-RING_2"/>
    <property type="match status" value="1"/>
</dbReference>
<evidence type="ECO:0000313" key="19">
    <source>
        <dbReference type="EMBL" id="OMP02942.1"/>
    </source>
</evidence>
<evidence type="ECO:0000256" key="6">
    <source>
        <dbReference type="ARBA" id="ARBA00022692"/>
    </source>
</evidence>
<protein>
    <recommendedName>
        <fullName evidence="4">RING-type E3 ubiquitin transferase</fullName>
        <ecNumber evidence="4">2.3.2.27</ecNumber>
    </recommendedName>
</protein>
<comment type="pathway">
    <text evidence="3">Protein modification; protein ubiquitination.</text>
</comment>